<reference evidence="4" key="1">
    <citation type="submission" date="2023-07" db="EMBL/GenBank/DDBJ databases">
        <title>Bacterial whole genome sequence for Sphingobium sp. HBC34.</title>
        <authorList>
            <person name="Le V."/>
            <person name="Ko S.-R."/>
            <person name="Ahn C.-Y."/>
            <person name="Oh H.-M."/>
        </authorList>
    </citation>
    <scope>NUCLEOTIDE SEQUENCE</scope>
    <source>
        <strain evidence="4">HBC34</strain>
    </source>
</reference>
<protein>
    <submittedName>
        <fullName evidence="4">PHB depolymerase family esterase</fullName>
    </submittedName>
</protein>
<comment type="caution">
    <text evidence="4">The sequence shown here is derived from an EMBL/GenBank/DDBJ whole genome shotgun (WGS) entry which is preliminary data.</text>
</comment>
<dbReference type="Proteomes" id="UP001176471">
    <property type="component" value="Unassembled WGS sequence"/>
</dbReference>
<dbReference type="EMBL" id="JAUQOM010000001">
    <property type="protein sequence ID" value="MDO7833715.1"/>
    <property type="molecule type" value="Genomic_DNA"/>
</dbReference>
<feature type="compositionally biased region" description="Low complexity" evidence="3">
    <location>
        <begin position="44"/>
        <end position="56"/>
    </location>
</feature>
<organism evidence="4 5">
    <name type="scientific">Sphingobium cyanobacteriorum</name>
    <dbReference type="NCBI Taxonomy" id="3063954"/>
    <lineage>
        <taxon>Bacteria</taxon>
        <taxon>Pseudomonadati</taxon>
        <taxon>Pseudomonadota</taxon>
        <taxon>Alphaproteobacteria</taxon>
        <taxon>Sphingomonadales</taxon>
        <taxon>Sphingomonadaceae</taxon>
        <taxon>Sphingobium</taxon>
    </lineage>
</organism>
<evidence type="ECO:0000313" key="4">
    <source>
        <dbReference type="EMBL" id="MDO7833715.1"/>
    </source>
</evidence>
<evidence type="ECO:0000313" key="5">
    <source>
        <dbReference type="Proteomes" id="UP001176471"/>
    </source>
</evidence>
<dbReference type="PANTHER" id="PTHR43037:SF1">
    <property type="entry name" value="BLL1128 PROTEIN"/>
    <property type="match status" value="1"/>
</dbReference>
<dbReference type="InterPro" id="IPR010126">
    <property type="entry name" value="Esterase_phb"/>
</dbReference>
<keyword evidence="2" id="KW-0378">Hydrolase</keyword>
<evidence type="ECO:0000256" key="3">
    <source>
        <dbReference type="SAM" id="MobiDB-lite"/>
    </source>
</evidence>
<feature type="region of interest" description="Disordered" evidence="3">
    <location>
        <begin position="36"/>
        <end position="63"/>
    </location>
</feature>
<dbReference type="InterPro" id="IPR050955">
    <property type="entry name" value="Plant_Biomass_Hydrol_Est"/>
</dbReference>
<dbReference type="SUPFAM" id="SSF53474">
    <property type="entry name" value="alpha/beta-Hydrolases"/>
    <property type="match status" value="1"/>
</dbReference>
<dbReference type="InterPro" id="IPR029058">
    <property type="entry name" value="AB_hydrolase_fold"/>
</dbReference>
<dbReference type="RefSeq" id="WP_304534253.1">
    <property type="nucleotide sequence ID" value="NZ_JAUQOM010000001.1"/>
</dbReference>
<dbReference type="PANTHER" id="PTHR43037">
    <property type="entry name" value="UNNAMED PRODUCT-RELATED"/>
    <property type="match status" value="1"/>
</dbReference>
<accession>A0ABT8ZGP8</accession>
<keyword evidence="1" id="KW-0732">Signal</keyword>
<name>A0ABT8ZGP8_9SPHN</name>
<dbReference type="Gene3D" id="3.40.50.1820">
    <property type="entry name" value="alpha/beta hydrolase"/>
    <property type="match status" value="1"/>
</dbReference>
<gene>
    <name evidence="4" type="ORF">Q4610_01530</name>
</gene>
<dbReference type="Pfam" id="PF10503">
    <property type="entry name" value="Esterase_PHB"/>
    <property type="match status" value="1"/>
</dbReference>
<evidence type="ECO:0000256" key="1">
    <source>
        <dbReference type="ARBA" id="ARBA00022729"/>
    </source>
</evidence>
<sequence length="356" mass="37679">MKNPFASTMKAARLMRKGRALSAALVMQRALMTPAKPAKKAAARKSATAKPARPAAPALPPRPLPGSFIDGMFDSKHGALRYKLYTPTGSARRRLPLVVMLHGCSQTAGDFAAGTGMNRLADELGVIILYPEQSGSANVARCWNWHQPHNQVRGRGEPAMIADLTRHAILLGRADPARVYIAGMSAGGVAAAIIAAAYPSLFVAVGVHSGLSCGAIDSLGDALAAMRGRPQALPSTARVTRPRPTILFHGDADKVVHPSNADGFRALLERSTAGPIVSQTRQGQSAGGRHYTRTEHRTAQGEVMLESWTIHGSGHAWSGGLRSASYTDPAGPDASRAMLRFFLARRGKPPRPKASA</sequence>
<proteinExistence type="predicted"/>
<evidence type="ECO:0000256" key="2">
    <source>
        <dbReference type="ARBA" id="ARBA00022801"/>
    </source>
</evidence>
<keyword evidence="5" id="KW-1185">Reference proteome</keyword>
<dbReference type="NCBIfam" id="TIGR01840">
    <property type="entry name" value="esterase_phb"/>
    <property type="match status" value="1"/>
</dbReference>